<sequence length="192" mass="20833">MSVMVKLRKRSKKLFFVHRLIVVGCIVCITLIYFAAICICDSPTITAYPSGSQLPTPLVTNPTPTGTSPASPIFSTPQQTFGLMQQPTFGAATQQPFAASNLPPYGSPAHLPFEMAQKRKSRVTKFSPPPGYCEKVNAAPPPASSARRPIGFVTQLVPSKSVSRISKDSKSSNDDTSTRNNVDDRKVSFTRQ</sequence>
<evidence type="ECO:0000313" key="3">
    <source>
        <dbReference type="Proteomes" id="UP000887565"/>
    </source>
</evidence>
<feature type="region of interest" description="Disordered" evidence="1">
    <location>
        <begin position="158"/>
        <end position="192"/>
    </location>
</feature>
<evidence type="ECO:0000256" key="2">
    <source>
        <dbReference type="SAM" id="Phobius"/>
    </source>
</evidence>
<keyword evidence="2" id="KW-0472">Membrane</keyword>
<evidence type="ECO:0000256" key="1">
    <source>
        <dbReference type="SAM" id="MobiDB-lite"/>
    </source>
</evidence>
<keyword evidence="2" id="KW-0812">Transmembrane</keyword>
<feature type="transmembrane region" description="Helical" evidence="2">
    <location>
        <begin position="16"/>
        <end position="36"/>
    </location>
</feature>
<dbReference type="AlphaFoldDB" id="A0A915L4K3"/>
<keyword evidence="3" id="KW-1185">Reference proteome</keyword>
<protein>
    <submittedName>
        <fullName evidence="4">Uncharacterized protein</fullName>
    </submittedName>
</protein>
<dbReference type="WBParaSite" id="nRc.2.0.1.t45994-RA">
    <property type="protein sequence ID" value="nRc.2.0.1.t45994-RA"/>
    <property type="gene ID" value="nRc.2.0.1.g45994"/>
</dbReference>
<proteinExistence type="predicted"/>
<reference evidence="4" key="1">
    <citation type="submission" date="2022-11" db="UniProtKB">
        <authorList>
            <consortium name="WormBaseParasite"/>
        </authorList>
    </citation>
    <scope>IDENTIFICATION</scope>
</reference>
<feature type="compositionally biased region" description="Basic and acidic residues" evidence="1">
    <location>
        <begin position="165"/>
        <end position="192"/>
    </location>
</feature>
<accession>A0A915L4K3</accession>
<organism evidence="3 4">
    <name type="scientific">Romanomermis culicivorax</name>
    <name type="common">Nematode worm</name>
    <dbReference type="NCBI Taxonomy" id="13658"/>
    <lineage>
        <taxon>Eukaryota</taxon>
        <taxon>Metazoa</taxon>
        <taxon>Ecdysozoa</taxon>
        <taxon>Nematoda</taxon>
        <taxon>Enoplea</taxon>
        <taxon>Dorylaimia</taxon>
        <taxon>Mermithida</taxon>
        <taxon>Mermithoidea</taxon>
        <taxon>Mermithidae</taxon>
        <taxon>Romanomermis</taxon>
    </lineage>
</organism>
<keyword evidence="2" id="KW-1133">Transmembrane helix</keyword>
<name>A0A915L4K3_ROMCU</name>
<dbReference type="Proteomes" id="UP000887565">
    <property type="component" value="Unplaced"/>
</dbReference>
<evidence type="ECO:0000313" key="4">
    <source>
        <dbReference type="WBParaSite" id="nRc.2.0.1.t45994-RA"/>
    </source>
</evidence>